<feature type="transmembrane region" description="Helical" evidence="7">
    <location>
        <begin position="459"/>
        <end position="490"/>
    </location>
</feature>
<evidence type="ECO:0000313" key="8">
    <source>
        <dbReference type="EMBL" id="ETW08135.1"/>
    </source>
</evidence>
<dbReference type="RefSeq" id="XP_008864228.1">
    <property type="nucleotide sequence ID" value="XM_008866006.1"/>
</dbReference>
<dbReference type="eggNOG" id="KOG3787">
    <property type="taxonomic scope" value="Eukaryota"/>
</dbReference>
<protein>
    <recommendedName>
        <fullName evidence="7">Amino acid transporter</fullName>
    </recommendedName>
</protein>
<accession>A0A024UPM4</accession>
<sequence length="534" mass="58068">MPTYAPSEEMSVVESSSTFQPGHHAVDPMGMLPTRRNLLQERESSAWWWRFYLGAPGTLVGAGFGLLLAYILTTEDIKIALKTCDASFDRLCQRSISRLGILYLRALTCVVFPQAFVNVVLVAAEISGSSSRRVGRAGWRVVAFSLCTTLLVVGQGFAFGMLFLDRFQGSTYTFRQPTVLLRCPTAATTFLQMNATTRELNCAPFNGTIESKIAYLLSDLDHVFEIDPKVNRFRQLETSLPEVIEVLFKSQTPFTDAININLVHLVLGAASLGLAVGSLSRTTENTLLLACIRELAQILKIMTSWVVSGLPIALMSLIATPISMATHNVFVASASNDLVRLVWYLVCFGIVSAIHALVVLPLILIVWTRGQVNPWRYLLQVKGALLYNAGTSSTRAGHTVLASSIDRTMGFSPSLTSRFALDVGISCNKGGGGLYICLSTLWIFSNAGLLPYLTPSKLVLIVVLSTLGSYAVVPVRNGGVAIVMCAFAMLSGLSNPYAMNFLLLAECILDPLCTALNAWSNAVATRIVVFLKRD</sequence>
<keyword evidence="6 7" id="KW-0472">Membrane</keyword>
<dbReference type="PRINTS" id="PR00173">
    <property type="entry name" value="EDTRNSPORT"/>
</dbReference>
<feature type="transmembrane region" description="Helical" evidence="7">
    <location>
        <begin position="47"/>
        <end position="72"/>
    </location>
</feature>
<organism evidence="8">
    <name type="scientific">Aphanomyces invadans</name>
    <dbReference type="NCBI Taxonomy" id="157072"/>
    <lineage>
        <taxon>Eukaryota</taxon>
        <taxon>Sar</taxon>
        <taxon>Stramenopiles</taxon>
        <taxon>Oomycota</taxon>
        <taxon>Saprolegniomycetes</taxon>
        <taxon>Saprolegniales</taxon>
        <taxon>Verrucalvaceae</taxon>
        <taxon>Aphanomyces</taxon>
    </lineage>
</organism>
<comment type="similarity">
    <text evidence="7">Belongs to the dicarboxylate/amino acid:cation symporter (DAACS) (TC 2.A.23) family.</text>
</comment>
<gene>
    <name evidence="8" type="ORF">H310_02475</name>
</gene>
<dbReference type="VEuPathDB" id="FungiDB:H310_02475"/>
<dbReference type="GO" id="GO:0015293">
    <property type="term" value="F:symporter activity"/>
    <property type="evidence" value="ECO:0007669"/>
    <property type="project" value="UniProtKB-UniRule"/>
</dbReference>
<evidence type="ECO:0000256" key="7">
    <source>
        <dbReference type="RuleBase" id="RU361216"/>
    </source>
</evidence>
<dbReference type="Pfam" id="PF00375">
    <property type="entry name" value="SDF"/>
    <property type="match status" value="1"/>
</dbReference>
<keyword evidence="4 7" id="KW-0812">Transmembrane</keyword>
<evidence type="ECO:0000256" key="3">
    <source>
        <dbReference type="ARBA" id="ARBA00022475"/>
    </source>
</evidence>
<keyword evidence="5 7" id="KW-1133">Transmembrane helix</keyword>
<evidence type="ECO:0000256" key="5">
    <source>
        <dbReference type="ARBA" id="ARBA00022989"/>
    </source>
</evidence>
<evidence type="ECO:0000256" key="4">
    <source>
        <dbReference type="ARBA" id="ARBA00022692"/>
    </source>
</evidence>
<dbReference type="STRING" id="157072.A0A024UPM4"/>
<reference evidence="8" key="1">
    <citation type="submission" date="2013-12" db="EMBL/GenBank/DDBJ databases">
        <title>The Genome Sequence of Aphanomyces invadans NJM9701.</title>
        <authorList>
            <consortium name="The Broad Institute Genomics Platform"/>
            <person name="Russ C."/>
            <person name="Tyler B."/>
            <person name="van West P."/>
            <person name="Dieguez-Uribeondo J."/>
            <person name="Young S.K."/>
            <person name="Zeng Q."/>
            <person name="Gargeya S."/>
            <person name="Fitzgerald M."/>
            <person name="Abouelleil A."/>
            <person name="Alvarado L."/>
            <person name="Chapman S.B."/>
            <person name="Gainer-Dewar J."/>
            <person name="Goldberg J."/>
            <person name="Griggs A."/>
            <person name="Gujja S."/>
            <person name="Hansen M."/>
            <person name="Howarth C."/>
            <person name="Imamovic A."/>
            <person name="Ireland A."/>
            <person name="Larimer J."/>
            <person name="McCowan C."/>
            <person name="Murphy C."/>
            <person name="Pearson M."/>
            <person name="Poon T.W."/>
            <person name="Priest M."/>
            <person name="Roberts A."/>
            <person name="Saif S."/>
            <person name="Shea T."/>
            <person name="Sykes S."/>
            <person name="Wortman J."/>
            <person name="Nusbaum C."/>
            <person name="Birren B."/>
        </authorList>
    </citation>
    <scope>NUCLEOTIDE SEQUENCE [LARGE SCALE GENOMIC DNA]</scope>
    <source>
        <strain evidence="8">NJM9701</strain>
    </source>
</reference>
<proteinExistence type="inferred from homology"/>
<dbReference type="InterPro" id="IPR036458">
    <property type="entry name" value="Na:dicarbo_symporter_sf"/>
</dbReference>
<feature type="transmembrane region" description="Helical" evidence="7">
    <location>
        <begin position="141"/>
        <end position="164"/>
    </location>
</feature>
<dbReference type="GO" id="GO:0005886">
    <property type="term" value="C:plasma membrane"/>
    <property type="evidence" value="ECO:0007669"/>
    <property type="project" value="UniProtKB-SubCell"/>
</dbReference>
<keyword evidence="2 7" id="KW-0813">Transport</keyword>
<name>A0A024UPM4_9STRA</name>
<evidence type="ECO:0000256" key="1">
    <source>
        <dbReference type="ARBA" id="ARBA00004651"/>
    </source>
</evidence>
<dbReference type="PANTHER" id="PTHR42865:SF7">
    <property type="entry name" value="PROTON_GLUTAMATE-ASPARTATE SYMPORTER"/>
    <property type="match status" value="1"/>
</dbReference>
<evidence type="ECO:0000256" key="2">
    <source>
        <dbReference type="ARBA" id="ARBA00022448"/>
    </source>
</evidence>
<dbReference type="Gene3D" id="1.10.3860.10">
    <property type="entry name" value="Sodium:dicarboxylate symporter"/>
    <property type="match status" value="1"/>
</dbReference>
<dbReference type="AlphaFoldDB" id="A0A024UPM4"/>
<feature type="transmembrane region" description="Helical" evidence="7">
    <location>
        <begin position="302"/>
        <end position="322"/>
    </location>
</feature>
<dbReference type="SUPFAM" id="SSF118215">
    <property type="entry name" value="Proton glutamate symport protein"/>
    <property type="match status" value="1"/>
</dbReference>
<dbReference type="OrthoDB" id="76106at2759"/>
<feature type="transmembrane region" description="Helical" evidence="7">
    <location>
        <begin position="434"/>
        <end position="453"/>
    </location>
</feature>
<feature type="transmembrane region" description="Helical" evidence="7">
    <location>
        <begin position="342"/>
        <end position="367"/>
    </location>
</feature>
<dbReference type="PANTHER" id="PTHR42865">
    <property type="entry name" value="PROTON/GLUTAMATE-ASPARTATE SYMPORTER"/>
    <property type="match status" value="1"/>
</dbReference>
<evidence type="ECO:0000256" key="6">
    <source>
        <dbReference type="ARBA" id="ARBA00023136"/>
    </source>
</evidence>
<dbReference type="GeneID" id="20079525"/>
<feature type="transmembrane region" description="Helical" evidence="7">
    <location>
        <begin position="102"/>
        <end position="121"/>
    </location>
</feature>
<comment type="subcellular location">
    <subcellularLocation>
        <location evidence="1">Cell membrane</location>
        <topology evidence="1">Multi-pass membrane protein</topology>
    </subcellularLocation>
    <subcellularLocation>
        <location evidence="7">Membrane</location>
        <topology evidence="7">Multi-pass membrane protein</topology>
    </subcellularLocation>
</comment>
<dbReference type="EMBL" id="KI913954">
    <property type="protein sequence ID" value="ETW08135.1"/>
    <property type="molecule type" value="Genomic_DNA"/>
</dbReference>
<keyword evidence="7" id="KW-0769">Symport</keyword>
<keyword evidence="3" id="KW-1003">Cell membrane</keyword>
<dbReference type="InterPro" id="IPR001991">
    <property type="entry name" value="Na-dicarboxylate_symporter"/>
</dbReference>